<dbReference type="Proteomes" id="UP000751190">
    <property type="component" value="Unassembled WGS sequence"/>
</dbReference>
<keyword evidence="1" id="KW-0732">Signal</keyword>
<dbReference type="CDD" id="cd00144">
    <property type="entry name" value="MPP_PPP_family"/>
    <property type="match status" value="1"/>
</dbReference>
<feature type="chain" id="PRO_5035316653" description="Calcineurin-like phosphoesterase domain-containing protein" evidence="1">
    <location>
        <begin position="20"/>
        <end position="280"/>
    </location>
</feature>
<dbReference type="Pfam" id="PF00149">
    <property type="entry name" value="Metallophos"/>
    <property type="match status" value="1"/>
</dbReference>
<dbReference type="GO" id="GO:0006798">
    <property type="term" value="P:polyphosphate catabolic process"/>
    <property type="evidence" value="ECO:0007669"/>
    <property type="project" value="TreeGrafter"/>
</dbReference>
<accession>A0A8J5XRL1</accession>
<dbReference type="PANTHER" id="PTHR42850">
    <property type="entry name" value="METALLOPHOSPHOESTERASE"/>
    <property type="match status" value="1"/>
</dbReference>
<evidence type="ECO:0000313" key="4">
    <source>
        <dbReference type="Proteomes" id="UP000751190"/>
    </source>
</evidence>
<protein>
    <recommendedName>
        <fullName evidence="2">Calcineurin-like phosphoesterase domain-containing protein</fullName>
    </recommendedName>
</protein>
<evidence type="ECO:0000313" key="3">
    <source>
        <dbReference type="EMBL" id="KAG8469169.1"/>
    </source>
</evidence>
<gene>
    <name evidence="3" type="ORF">KFE25_007687</name>
</gene>
<dbReference type="InterPro" id="IPR004843">
    <property type="entry name" value="Calcineurin-like_PHP"/>
</dbReference>
<dbReference type="SUPFAM" id="SSF56300">
    <property type="entry name" value="Metallo-dependent phosphatases"/>
    <property type="match status" value="1"/>
</dbReference>
<feature type="signal peptide" evidence="1">
    <location>
        <begin position="1"/>
        <end position="19"/>
    </location>
</feature>
<dbReference type="GO" id="GO:0016791">
    <property type="term" value="F:phosphatase activity"/>
    <property type="evidence" value="ECO:0007669"/>
    <property type="project" value="TreeGrafter"/>
</dbReference>
<feature type="domain" description="Calcineurin-like phosphoesterase" evidence="2">
    <location>
        <begin position="47"/>
        <end position="184"/>
    </location>
</feature>
<dbReference type="InterPro" id="IPR050126">
    <property type="entry name" value="Ap4A_hydrolase"/>
</dbReference>
<sequence>MSTASLSLFVMLVPWVVRALSPVRSTNGVPLPRVVHAVHHLPPSKKRVLIVGDIHGCLHELLELLKAAEFDAREDELVLVGDLVNKGPMSAQVVGWARERGVLCVRGNHDDAALSALRRSGKWASRAPPPSYEYVHDLTAADVAFLEQLPYTLALPDLGVLVVHAGVVPGRPLAEQHLQDLFKMRNVAPATSAPDAPLVACERDVDGSKPWASTYGGELGHVVFGHDAKRGLQRETFATGLDTGCCYGGMLTALILPQHRLISSPALRTYEQPGGGKGPH</sequence>
<evidence type="ECO:0000256" key="1">
    <source>
        <dbReference type="SAM" id="SignalP"/>
    </source>
</evidence>
<dbReference type="EMBL" id="JAGTXO010000003">
    <property type="protein sequence ID" value="KAG8469169.1"/>
    <property type="molecule type" value="Genomic_DNA"/>
</dbReference>
<dbReference type="InterPro" id="IPR029052">
    <property type="entry name" value="Metallo-depent_PP-like"/>
</dbReference>
<dbReference type="GO" id="GO:0000298">
    <property type="term" value="F:endopolyphosphatase activity"/>
    <property type="evidence" value="ECO:0007669"/>
    <property type="project" value="TreeGrafter"/>
</dbReference>
<dbReference type="OMA" id="WVVYGHT"/>
<name>A0A8J5XRL1_DIALT</name>
<dbReference type="PANTHER" id="PTHR42850:SF4">
    <property type="entry name" value="ZINC-DEPENDENT ENDOPOLYPHOSPHATASE"/>
    <property type="match status" value="1"/>
</dbReference>
<evidence type="ECO:0000259" key="2">
    <source>
        <dbReference type="Pfam" id="PF00149"/>
    </source>
</evidence>
<dbReference type="OrthoDB" id="10267127at2759"/>
<proteinExistence type="predicted"/>
<reference evidence="3" key="1">
    <citation type="submission" date="2021-05" db="EMBL/GenBank/DDBJ databases">
        <title>The genome of the haptophyte Pavlova lutheri (Diacronema luteri, Pavlovales) - a model for lipid biosynthesis in eukaryotic algae.</title>
        <authorList>
            <person name="Hulatt C.J."/>
            <person name="Posewitz M.C."/>
        </authorList>
    </citation>
    <scope>NUCLEOTIDE SEQUENCE</scope>
    <source>
        <strain evidence="3">NIVA-4/92</strain>
    </source>
</reference>
<dbReference type="Gene3D" id="3.60.21.10">
    <property type="match status" value="1"/>
</dbReference>
<organism evidence="3 4">
    <name type="scientific">Diacronema lutheri</name>
    <name type="common">Unicellular marine alga</name>
    <name type="synonym">Monochrysis lutheri</name>
    <dbReference type="NCBI Taxonomy" id="2081491"/>
    <lineage>
        <taxon>Eukaryota</taxon>
        <taxon>Haptista</taxon>
        <taxon>Haptophyta</taxon>
        <taxon>Pavlovophyceae</taxon>
        <taxon>Pavlovales</taxon>
        <taxon>Pavlovaceae</taxon>
        <taxon>Diacronema</taxon>
    </lineage>
</organism>
<keyword evidence="4" id="KW-1185">Reference proteome</keyword>
<dbReference type="GO" id="GO:0005737">
    <property type="term" value="C:cytoplasm"/>
    <property type="evidence" value="ECO:0007669"/>
    <property type="project" value="TreeGrafter"/>
</dbReference>
<dbReference type="AlphaFoldDB" id="A0A8J5XRL1"/>
<comment type="caution">
    <text evidence="3">The sequence shown here is derived from an EMBL/GenBank/DDBJ whole genome shotgun (WGS) entry which is preliminary data.</text>
</comment>